<protein>
    <submittedName>
        <fullName evidence="2">Uncharacterized protein</fullName>
    </submittedName>
</protein>
<dbReference type="AlphaFoldDB" id="A0A4R6FUP5"/>
<reference evidence="2 3" key="1">
    <citation type="submission" date="2019-03" db="EMBL/GenBank/DDBJ databases">
        <title>Genomic Encyclopedia of Type Strains, Phase IV (KMG-IV): sequencing the most valuable type-strain genomes for metagenomic binning, comparative biology and taxonomic classification.</title>
        <authorList>
            <person name="Goeker M."/>
        </authorList>
    </citation>
    <scope>NUCLEOTIDE SEQUENCE [LARGE SCALE GENOMIC DNA]</scope>
    <source>
        <strain evidence="2 3">DSM 25059</strain>
    </source>
</reference>
<organism evidence="2 3">
    <name type="scientific">Stakelama pacifica</name>
    <dbReference type="NCBI Taxonomy" id="517720"/>
    <lineage>
        <taxon>Bacteria</taxon>
        <taxon>Pseudomonadati</taxon>
        <taxon>Pseudomonadota</taxon>
        <taxon>Alphaproteobacteria</taxon>
        <taxon>Sphingomonadales</taxon>
        <taxon>Sphingomonadaceae</taxon>
        <taxon>Stakelama</taxon>
    </lineage>
</organism>
<accession>A0A4R6FUP5</accession>
<keyword evidence="1" id="KW-0732">Signal</keyword>
<dbReference type="Pfam" id="PF26624">
    <property type="entry name" value="DUF8200"/>
    <property type="match status" value="1"/>
</dbReference>
<feature type="signal peptide" evidence="1">
    <location>
        <begin position="1"/>
        <end position="21"/>
    </location>
</feature>
<dbReference type="OrthoDB" id="7594837at2"/>
<dbReference type="RefSeq" id="WP_133494461.1">
    <property type="nucleotide sequence ID" value="NZ_BMLU01000002.1"/>
</dbReference>
<comment type="caution">
    <text evidence="2">The sequence shown here is derived from an EMBL/GenBank/DDBJ whole genome shotgun (WGS) entry which is preliminary data.</text>
</comment>
<dbReference type="NCBIfam" id="NF047636">
    <property type="entry name" value="CC_3452_fam"/>
    <property type="match status" value="1"/>
</dbReference>
<dbReference type="InterPro" id="IPR058513">
    <property type="entry name" value="DUF8200"/>
</dbReference>
<evidence type="ECO:0000313" key="2">
    <source>
        <dbReference type="EMBL" id="TDN85531.1"/>
    </source>
</evidence>
<sequence length="99" mass="10177">MRLFLSLSAATLFTAATPALAAPGVYLGVPAAASDDATLVTRNTVWHCNKDGCTASHDGQRDMVICQLLARKVGTLTAFIVDGAALDEAALAKCNARAG</sequence>
<keyword evidence="3" id="KW-1185">Reference proteome</keyword>
<proteinExistence type="predicted"/>
<evidence type="ECO:0000256" key="1">
    <source>
        <dbReference type="SAM" id="SignalP"/>
    </source>
</evidence>
<gene>
    <name evidence="2" type="ORF">EV664_102238</name>
</gene>
<name>A0A4R6FUP5_9SPHN</name>
<dbReference type="InterPro" id="IPR058067">
    <property type="entry name" value="CC_3452-like"/>
</dbReference>
<dbReference type="EMBL" id="SNWD01000002">
    <property type="protein sequence ID" value="TDN85531.1"/>
    <property type="molecule type" value="Genomic_DNA"/>
</dbReference>
<evidence type="ECO:0000313" key="3">
    <source>
        <dbReference type="Proteomes" id="UP000295493"/>
    </source>
</evidence>
<dbReference type="Proteomes" id="UP000295493">
    <property type="component" value="Unassembled WGS sequence"/>
</dbReference>
<feature type="chain" id="PRO_5020978857" evidence="1">
    <location>
        <begin position="22"/>
        <end position="99"/>
    </location>
</feature>